<gene>
    <name evidence="4" type="ORF">HF394_08250</name>
</gene>
<protein>
    <submittedName>
        <fullName evidence="4">Peptidylprolyl isomerase</fullName>
    </submittedName>
</protein>
<dbReference type="InterPro" id="IPR050245">
    <property type="entry name" value="PrsA_foldase"/>
</dbReference>
<dbReference type="InterPro" id="IPR027304">
    <property type="entry name" value="Trigger_fact/SurA_dom_sf"/>
</dbReference>
<organism evidence="4 5">
    <name type="scientific">Planococcus glaciei</name>
    <dbReference type="NCBI Taxonomy" id="459472"/>
    <lineage>
        <taxon>Bacteria</taxon>
        <taxon>Bacillati</taxon>
        <taxon>Bacillota</taxon>
        <taxon>Bacilli</taxon>
        <taxon>Bacillales</taxon>
        <taxon>Caryophanaceae</taxon>
        <taxon>Planococcus</taxon>
    </lineage>
</organism>
<dbReference type="GO" id="GO:0016853">
    <property type="term" value="F:isomerase activity"/>
    <property type="evidence" value="ECO:0007669"/>
    <property type="project" value="UniProtKB-KW"/>
</dbReference>
<feature type="compositionally biased region" description="Basic and acidic residues" evidence="2">
    <location>
        <begin position="27"/>
        <end position="38"/>
    </location>
</feature>
<accession>A0A7H8QAI5</accession>
<dbReference type="PROSITE" id="PS51257">
    <property type="entry name" value="PROKAR_LIPOPROTEIN"/>
    <property type="match status" value="1"/>
</dbReference>
<dbReference type="Proteomes" id="UP000509222">
    <property type="component" value="Chromosome"/>
</dbReference>
<feature type="chain" id="PRO_5028979396" evidence="3">
    <location>
        <begin position="28"/>
        <end position="245"/>
    </location>
</feature>
<dbReference type="EMBL" id="CP051177">
    <property type="protein sequence ID" value="QKX50572.1"/>
    <property type="molecule type" value="Genomic_DNA"/>
</dbReference>
<dbReference type="RefSeq" id="WP_036802787.1">
    <property type="nucleotide sequence ID" value="NZ_CP051177.1"/>
</dbReference>
<dbReference type="PANTHER" id="PTHR47245">
    <property type="entry name" value="PEPTIDYLPROLYL ISOMERASE"/>
    <property type="match status" value="1"/>
</dbReference>
<keyword evidence="3" id="KW-0732">Signal</keyword>
<dbReference type="Pfam" id="PF13624">
    <property type="entry name" value="SurA_N_3"/>
    <property type="match status" value="1"/>
</dbReference>
<evidence type="ECO:0000256" key="1">
    <source>
        <dbReference type="SAM" id="Coils"/>
    </source>
</evidence>
<evidence type="ECO:0000256" key="3">
    <source>
        <dbReference type="SAM" id="SignalP"/>
    </source>
</evidence>
<dbReference type="Gene3D" id="1.10.4030.10">
    <property type="entry name" value="Porin chaperone SurA, peptide-binding domain"/>
    <property type="match status" value="1"/>
</dbReference>
<sequence>MIKKMKYAAAPLLLALALGACSDSEEAAPKEETTKEETAASTEQPAEQESKLKLPAEKDVVVVVNDEKVLGNVYNSVARQLESSLATQGKDTAEAENADLIKEQAITVIVGNKLILQDAEKKGYSAEDAAVEERLEELKGQFEDEKAMNAALKENGYTLEDMESQLREQITYENYVAKEVKAAEVTDKEVQEAYDGFAETAGEEAPAFEEMEPTIRQSLEQQNTQKAVYDRIEELKETAKIDVKI</sequence>
<evidence type="ECO:0000313" key="4">
    <source>
        <dbReference type="EMBL" id="QKX50572.1"/>
    </source>
</evidence>
<proteinExistence type="predicted"/>
<evidence type="ECO:0000256" key="2">
    <source>
        <dbReference type="SAM" id="MobiDB-lite"/>
    </source>
</evidence>
<feature type="region of interest" description="Disordered" evidence="2">
    <location>
        <begin position="24"/>
        <end position="52"/>
    </location>
</feature>
<dbReference type="SUPFAM" id="SSF109998">
    <property type="entry name" value="Triger factor/SurA peptide-binding domain-like"/>
    <property type="match status" value="1"/>
</dbReference>
<feature type="coiled-coil region" evidence="1">
    <location>
        <begin position="121"/>
        <end position="155"/>
    </location>
</feature>
<keyword evidence="5" id="KW-1185">Reference proteome</keyword>
<name>A0A7H8QAI5_9BACL</name>
<dbReference type="AlphaFoldDB" id="A0A7H8QAI5"/>
<feature type="signal peptide" evidence="3">
    <location>
        <begin position="1"/>
        <end position="27"/>
    </location>
</feature>
<keyword evidence="4" id="KW-0413">Isomerase</keyword>
<dbReference type="PANTHER" id="PTHR47245:SF2">
    <property type="entry name" value="PEPTIDYL-PROLYL CIS-TRANS ISOMERASE HP_0175-RELATED"/>
    <property type="match status" value="1"/>
</dbReference>
<keyword evidence="1" id="KW-0175">Coiled coil</keyword>
<reference evidence="5" key="2">
    <citation type="submission" date="2020-06" db="EMBL/GenBank/DDBJ databases">
        <title>Isolation of Planomicrobium glaciei.</title>
        <authorList>
            <person name="Malisova L."/>
            <person name="Safrankova R."/>
            <person name="Jakubu V."/>
            <person name="Spanelova P."/>
        </authorList>
    </citation>
    <scope>NUCLEOTIDE SEQUENCE [LARGE SCALE GENOMIC DNA]</scope>
    <source>
        <strain evidence="5">NRL-ATB46093</strain>
    </source>
</reference>
<evidence type="ECO:0000313" key="5">
    <source>
        <dbReference type="Proteomes" id="UP000509222"/>
    </source>
</evidence>
<reference evidence="4 5" key="1">
    <citation type="submission" date="2020-04" db="EMBL/GenBank/DDBJ databases">
        <authorList>
            <person name="Pajer P."/>
            <person name="Broz P."/>
        </authorList>
    </citation>
    <scope>NUCLEOTIDE SEQUENCE [LARGE SCALE GENOMIC DNA]</scope>
    <source>
        <strain evidence="5">NRL-ATB46093</strain>
    </source>
</reference>